<dbReference type="InterPro" id="IPR027417">
    <property type="entry name" value="P-loop_NTPase"/>
</dbReference>
<evidence type="ECO:0000256" key="8">
    <source>
        <dbReference type="ARBA" id="ARBA00022777"/>
    </source>
</evidence>
<dbReference type="PANTHER" id="PTHR23117:SF13">
    <property type="entry name" value="GUANYLATE KINASE"/>
    <property type="match status" value="1"/>
</dbReference>
<comment type="caution">
    <text evidence="13">The sequence shown here is derived from an EMBL/GenBank/DDBJ whole genome shotgun (WGS) entry which is preliminary data.</text>
</comment>
<evidence type="ECO:0000256" key="5">
    <source>
        <dbReference type="ARBA" id="ARBA00022490"/>
    </source>
</evidence>
<dbReference type="InterPro" id="IPR008144">
    <property type="entry name" value="Guanylate_kin-like_dom"/>
</dbReference>
<dbReference type="CDD" id="cd00071">
    <property type="entry name" value="GMPK"/>
    <property type="match status" value="1"/>
</dbReference>
<dbReference type="NCBIfam" id="TIGR03263">
    <property type="entry name" value="guanyl_kin"/>
    <property type="match status" value="1"/>
</dbReference>
<comment type="catalytic activity">
    <reaction evidence="11">
        <text>GMP + ATP = GDP + ADP</text>
        <dbReference type="Rhea" id="RHEA:20780"/>
        <dbReference type="ChEBI" id="CHEBI:30616"/>
        <dbReference type="ChEBI" id="CHEBI:58115"/>
        <dbReference type="ChEBI" id="CHEBI:58189"/>
        <dbReference type="ChEBI" id="CHEBI:456216"/>
        <dbReference type="EC" id="2.7.4.8"/>
    </reaction>
</comment>
<gene>
    <name evidence="11 13" type="primary">gmk</name>
    <name evidence="13" type="ORF">ABR69_02630</name>
</gene>
<feature type="binding site" evidence="11">
    <location>
        <begin position="15"/>
        <end position="22"/>
    </location>
    <ligand>
        <name>ATP</name>
        <dbReference type="ChEBI" id="CHEBI:30616"/>
    </ligand>
</feature>
<dbReference type="Gene3D" id="3.40.50.300">
    <property type="entry name" value="P-loop containing nucleotide triphosphate hydrolases"/>
    <property type="match status" value="1"/>
</dbReference>
<dbReference type="SUPFAM" id="SSF52540">
    <property type="entry name" value="P-loop containing nucleoside triphosphate hydrolases"/>
    <property type="match status" value="1"/>
</dbReference>
<feature type="domain" description="Guanylate kinase-like" evidence="12">
    <location>
        <begin position="8"/>
        <end position="186"/>
    </location>
</feature>
<evidence type="ECO:0000256" key="11">
    <source>
        <dbReference type="HAMAP-Rule" id="MF_00328"/>
    </source>
</evidence>
<dbReference type="PANTHER" id="PTHR23117">
    <property type="entry name" value="GUANYLATE KINASE-RELATED"/>
    <property type="match status" value="1"/>
</dbReference>
<accession>A0A0R2SD91</accession>
<dbReference type="Proteomes" id="UP000051934">
    <property type="component" value="Unassembled WGS sequence"/>
</dbReference>
<keyword evidence="7 11" id="KW-0547">Nucleotide-binding</keyword>
<evidence type="ECO:0000256" key="10">
    <source>
        <dbReference type="ARBA" id="ARBA00030128"/>
    </source>
</evidence>
<dbReference type="EMBL" id="LIBB01000049">
    <property type="protein sequence ID" value="KRO72742.1"/>
    <property type="molecule type" value="Genomic_DNA"/>
</dbReference>
<dbReference type="PROSITE" id="PS00856">
    <property type="entry name" value="GUANYLATE_KINASE_1"/>
    <property type="match status" value="1"/>
</dbReference>
<comment type="function">
    <text evidence="11">Essential for recycling GMP and indirectly, cGMP.</text>
</comment>
<comment type="similarity">
    <text evidence="2 11">Belongs to the guanylate kinase family.</text>
</comment>
<dbReference type="HAMAP" id="MF_00328">
    <property type="entry name" value="Guanylate_kinase"/>
    <property type="match status" value="1"/>
</dbReference>
<keyword evidence="9 11" id="KW-0067">ATP-binding</keyword>
<keyword evidence="5 11" id="KW-0963">Cytoplasm</keyword>
<dbReference type="EC" id="2.7.4.8" evidence="3 11"/>
<evidence type="ECO:0000256" key="4">
    <source>
        <dbReference type="ARBA" id="ARBA00016296"/>
    </source>
</evidence>
<dbReference type="PROSITE" id="PS50052">
    <property type="entry name" value="GUANYLATE_KINASE_2"/>
    <property type="match status" value="1"/>
</dbReference>
<keyword evidence="8 11" id="KW-0418">Kinase</keyword>
<keyword evidence="6 11" id="KW-0808">Transferase</keyword>
<evidence type="ECO:0000313" key="13">
    <source>
        <dbReference type="EMBL" id="KRO72742.1"/>
    </source>
</evidence>
<dbReference type="Pfam" id="PF00625">
    <property type="entry name" value="Guanylate_kin"/>
    <property type="match status" value="1"/>
</dbReference>
<dbReference type="GO" id="GO:0004385">
    <property type="term" value="F:GMP kinase activity"/>
    <property type="evidence" value="ECO:0007669"/>
    <property type="project" value="UniProtKB-UniRule"/>
</dbReference>
<organism evidence="13 14">
    <name type="scientific">OM182 bacterium BACL3 MAG-120507-bin80</name>
    <dbReference type="NCBI Taxonomy" id="1655577"/>
    <lineage>
        <taxon>Bacteria</taxon>
        <taxon>Pseudomonadati</taxon>
        <taxon>Pseudomonadota</taxon>
        <taxon>Gammaproteobacteria</taxon>
        <taxon>OMG group</taxon>
        <taxon>OM182 clade</taxon>
    </lineage>
</organism>
<dbReference type="FunFam" id="3.30.63.10:FF:000002">
    <property type="entry name" value="Guanylate kinase 1"/>
    <property type="match status" value="1"/>
</dbReference>
<dbReference type="Gene3D" id="3.30.63.10">
    <property type="entry name" value="Guanylate Kinase phosphate binding domain"/>
    <property type="match status" value="1"/>
</dbReference>
<evidence type="ECO:0000256" key="7">
    <source>
        <dbReference type="ARBA" id="ARBA00022741"/>
    </source>
</evidence>
<name>A0A0R2SD91_9GAMM</name>
<evidence type="ECO:0000256" key="9">
    <source>
        <dbReference type="ARBA" id="ARBA00022840"/>
    </source>
</evidence>
<comment type="subcellular location">
    <subcellularLocation>
        <location evidence="1 11">Cytoplasm</location>
    </subcellularLocation>
</comment>
<evidence type="ECO:0000313" key="14">
    <source>
        <dbReference type="Proteomes" id="UP000051934"/>
    </source>
</evidence>
<dbReference type="InterPro" id="IPR020590">
    <property type="entry name" value="Guanylate_kinase_CS"/>
</dbReference>
<dbReference type="AlphaFoldDB" id="A0A0R2SD91"/>
<reference evidence="13 14" key="1">
    <citation type="submission" date="2015-10" db="EMBL/GenBank/DDBJ databases">
        <title>Metagenome-Assembled Genomes uncover a global brackish microbiome.</title>
        <authorList>
            <person name="Hugerth L.W."/>
            <person name="Larsson J."/>
            <person name="Alneberg J."/>
            <person name="Lindh M.V."/>
            <person name="Legrand C."/>
            <person name="Pinhassi J."/>
            <person name="Andersson A.F."/>
        </authorList>
    </citation>
    <scope>NUCLEOTIDE SEQUENCE [LARGE SCALE GENOMIC DNA]</scope>
    <source>
        <strain evidence="13">BACL4 MAG-120507-bin80</strain>
    </source>
</reference>
<dbReference type="FunFam" id="3.40.50.300:FF:000084">
    <property type="entry name" value="Guanylate kinase"/>
    <property type="match status" value="1"/>
</dbReference>
<sequence>MSAQASKATLFIVTAPSGAGKTSLVKALVDSAESLRVSVSHTTRAPREGEVDGVNYHFVDKAAFAAMRESDEFFESAEVYGNFYGTSKTWVNEQLALGIDVILEIDWQGAAQVRAQHPAACSIFILPPSLEALTQRLTGRGQDDAETIERRMQQAVAEISHVKEADYIVVNDDFDVALAELRTIIVSQRLGAEVQSQRLEAMLSALLGD</sequence>
<dbReference type="InterPro" id="IPR008145">
    <property type="entry name" value="GK/Ca_channel_bsu"/>
</dbReference>
<evidence type="ECO:0000256" key="3">
    <source>
        <dbReference type="ARBA" id="ARBA00012961"/>
    </source>
</evidence>
<protein>
    <recommendedName>
        <fullName evidence="4 11">Guanylate kinase</fullName>
        <ecNumber evidence="3 11">2.7.4.8</ecNumber>
    </recommendedName>
    <alternativeName>
        <fullName evidence="10 11">GMP kinase</fullName>
    </alternativeName>
</protein>
<evidence type="ECO:0000256" key="1">
    <source>
        <dbReference type="ARBA" id="ARBA00004496"/>
    </source>
</evidence>
<evidence type="ECO:0000256" key="2">
    <source>
        <dbReference type="ARBA" id="ARBA00005790"/>
    </source>
</evidence>
<evidence type="ECO:0000256" key="6">
    <source>
        <dbReference type="ARBA" id="ARBA00022679"/>
    </source>
</evidence>
<proteinExistence type="inferred from homology"/>
<dbReference type="GO" id="GO:0005524">
    <property type="term" value="F:ATP binding"/>
    <property type="evidence" value="ECO:0007669"/>
    <property type="project" value="UniProtKB-UniRule"/>
</dbReference>
<evidence type="ECO:0000259" key="12">
    <source>
        <dbReference type="PROSITE" id="PS50052"/>
    </source>
</evidence>
<dbReference type="SMART" id="SM00072">
    <property type="entry name" value="GuKc"/>
    <property type="match status" value="1"/>
</dbReference>
<dbReference type="GO" id="GO:0005829">
    <property type="term" value="C:cytosol"/>
    <property type="evidence" value="ECO:0007669"/>
    <property type="project" value="TreeGrafter"/>
</dbReference>
<dbReference type="InterPro" id="IPR017665">
    <property type="entry name" value="Guanylate_kinase"/>
</dbReference>